<name>A0A380E4F3_STAAU</name>
<evidence type="ECO:0000313" key="2">
    <source>
        <dbReference type="Proteomes" id="UP000254502"/>
    </source>
</evidence>
<dbReference type="GO" id="GO:0004340">
    <property type="term" value="F:glucokinase activity"/>
    <property type="evidence" value="ECO:0007669"/>
    <property type="project" value="UniProtKB-EC"/>
</dbReference>
<dbReference type="InterPro" id="IPR043129">
    <property type="entry name" value="ATPase_NBD"/>
</dbReference>
<dbReference type="Gene3D" id="3.30.420.40">
    <property type="match status" value="1"/>
</dbReference>
<reference evidence="1 2" key="1">
    <citation type="submission" date="2018-06" db="EMBL/GenBank/DDBJ databases">
        <authorList>
            <consortium name="Pathogen Informatics"/>
            <person name="Doyle S."/>
        </authorList>
    </citation>
    <scope>NUCLEOTIDE SEQUENCE [LARGE SCALE GENOMIC DNA]</scope>
    <source>
        <strain evidence="1 2">NCTC5664</strain>
    </source>
</reference>
<dbReference type="AlphaFoldDB" id="A0A380E4F3"/>
<protein>
    <submittedName>
        <fullName evidence="1">Glucokinase</fullName>
        <ecNumber evidence="1">2.7.1.2</ecNumber>
    </submittedName>
</protein>
<keyword evidence="1" id="KW-0418">Kinase</keyword>
<proteinExistence type="predicted"/>
<organism evidence="1 2">
    <name type="scientific">Staphylococcus aureus</name>
    <dbReference type="NCBI Taxonomy" id="1280"/>
    <lineage>
        <taxon>Bacteria</taxon>
        <taxon>Bacillati</taxon>
        <taxon>Bacillota</taxon>
        <taxon>Bacilli</taxon>
        <taxon>Bacillales</taxon>
        <taxon>Staphylococcaceae</taxon>
        <taxon>Staphylococcus</taxon>
    </lineage>
</organism>
<keyword evidence="1" id="KW-0808">Transferase</keyword>
<gene>
    <name evidence="1" type="primary">glcK_1</name>
    <name evidence="1" type="ORF">NCTC5664_03478</name>
</gene>
<sequence>MSTAGPILIENIKTEYHNLTFTPAQLKLKIVQAKLGNDAGITGAAGLIKTYVLDKEGVK</sequence>
<dbReference type="Proteomes" id="UP000254502">
    <property type="component" value="Unassembled WGS sequence"/>
</dbReference>
<evidence type="ECO:0000313" key="1">
    <source>
        <dbReference type="EMBL" id="SUK94659.1"/>
    </source>
</evidence>
<dbReference type="EC" id="2.7.1.2" evidence="1"/>
<dbReference type="EMBL" id="UHAQ01000004">
    <property type="protein sequence ID" value="SUK94659.1"/>
    <property type="molecule type" value="Genomic_DNA"/>
</dbReference>
<accession>A0A380E4F3</accession>
<dbReference type="SUPFAM" id="SSF53067">
    <property type="entry name" value="Actin-like ATPase domain"/>
    <property type="match status" value="1"/>
</dbReference>